<feature type="domain" description="Tf2-1-like SH3-like" evidence="3">
    <location>
        <begin position="363"/>
        <end position="420"/>
    </location>
</feature>
<evidence type="ECO:0008006" key="6">
    <source>
        <dbReference type="Google" id="ProtNLM"/>
    </source>
</evidence>
<evidence type="ECO:0000259" key="2">
    <source>
        <dbReference type="Pfam" id="PF17921"/>
    </source>
</evidence>
<keyword evidence="5" id="KW-1185">Reference proteome</keyword>
<evidence type="ECO:0000313" key="4">
    <source>
        <dbReference type="EMBL" id="WMV25492.1"/>
    </source>
</evidence>
<evidence type="ECO:0000313" key="5">
    <source>
        <dbReference type="Proteomes" id="UP001234989"/>
    </source>
</evidence>
<organism evidence="4 5">
    <name type="scientific">Solanum verrucosum</name>
    <dbReference type="NCBI Taxonomy" id="315347"/>
    <lineage>
        <taxon>Eukaryota</taxon>
        <taxon>Viridiplantae</taxon>
        <taxon>Streptophyta</taxon>
        <taxon>Embryophyta</taxon>
        <taxon>Tracheophyta</taxon>
        <taxon>Spermatophyta</taxon>
        <taxon>Magnoliopsida</taxon>
        <taxon>eudicotyledons</taxon>
        <taxon>Gunneridae</taxon>
        <taxon>Pentapetalae</taxon>
        <taxon>asterids</taxon>
        <taxon>lamiids</taxon>
        <taxon>Solanales</taxon>
        <taxon>Solanaceae</taxon>
        <taxon>Solanoideae</taxon>
        <taxon>Solaneae</taxon>
        <taxon>Solanum</taxon>
    </lineage>
</organism>
<evidence type="ECO:0000256" key="1">
    <source>
        <dbReference type="SAM" id="SignalP"/>
    </source>
</evidence>
<dbReference type="PANTHER" id="PTHR46148">
    <property type="entry name" value="CHROMO DOMAIN-CONTAINING PROTEIN"/>
    <property type="match status" value="1"/>
</dbReference>
<dbReference type="Pfam" id="PF24626">
    <property type="entry name" value="SH3_Tf2-1"/>
    <property type="match status" value="1"/>
</dbReference>
<dbReference type="InterPro" id="IPR041588">
    <property type="entry name" value="Integrase_H2C2"/>
</dbReference>
<dbReference type="EMBL" id="CP133615">
    <property type="protein sequence ID" value="WMV25492.1"/>
    <property type="molecule type" value="Genomic_DNA"/>
</dbReference>
<dbReference type="InterPro" id="IPR056924">
    <property type="entry name" value="SH3_Tf2-1"/>
</dbReference>
<name>A0AAF0TLY9_SOLVR</name>
<dbReference type="Pfam" id="PF17921">
    <property type="entry name" value="Integrase_H2C2"/>
    <property type="match status" value="1"/>
</dbReference>
<feature type="chain" id="PRO_5042055872" description="Integrase zinc-binding domain-containing protein" evidence="1">
    <location>
        <begin position="36"/>
        <end position="498"/>
    </location>
</feature>
<protein>
    <recommendedName>
        <fullName evidence="6">Integrase zinc-binding domain-containing protein</fullName>
    </recommendedName>
</protein>
<dbReference type="Gene3D" id="1.10.340.70">
    <property type="match status" value="1"/>
</dbReference>
<dbReference type="AlphaFoldDB" id="A0AAF0TLY9"/>
<accession>A0AAF0TLY9</accession>
<evidence type="ECO:0000259" key="3">
    <source>
        <dbReference type="Pfam" id="PF24626"/>
    </source>
</evidence>
<dbReference type="PANTHER" id="PTHR46148:SF57">
    <property type="entry name" value="OS12G0499874 PROTEIN"/>
    <property type="match status" value="1"/>
</dbReference>
<feature type="domain" description="Integrase zinc-binding" evidence="2">
    <location>
        <begin position="167"/>
        <end position="215"/>
    </location>
</feature>
<proteinExistence type="predicted"/>
<sequence>MGVKCTTSNEREAMKCFRKVSLSLLLLSCVRVLECDSTFGSEYEQPEQTTSSVPTNRNGESVAARVRDFVRMNPPEFLRSQVGEDPQNFIDGVKKIFGVMQVTGNGRVELASYQLKDVVHICVAYVEEEKKELVKDVHRLAHLGVPLMSISDGCNNSEWGRIFIGSREAHNSRYSIPPSTTKMYHDLQEVFWWNGMKRDIADFVAKCPNCQQVKVEHQKPGDRGPQFTYHFWKSFQKGLDTQVDLNITFHPQNDVDGPIPRRLGSWVKACSGLQFLSCIPHLRRPRAFHGSFRIEDIHSPNAWLSRNKTKVDSLGWRIYTLLRPRSFHGSFRIEDIYSPNGFRRLSCFEGKVSKVQEELKNCVTHEGVMRFDKKGRLSPRYVGPYKMLERVGKVTYELELPVELAAVHPVFHISLLKKCVGDPASIVPLESVAVKDSLTYEKVPAEILDHQVRRLRNKKVASIKVLWRSQSVEGATWEAEAAMKAKYPHLFPSNSIPA</sequence>
<keyword evidence="1" id="KW-0732">Signal</keyword>
<feature type="signal peptide" evidence="1">
    <location>
        <begin position="1"/>
        <end position="35"/>
    </location>
</feature>
<reference evidence="4" key="1">
    <citation type="submission" date="2023-08" db="EMBL/GenBank/DDBJ databases">
        <title>A de novo genome assembly of Solanum verrucosum Schlechtendal, a Mexican diploid species geographically isolated from the other diploid A-genome species in potato relatives.</title>
        <authorList>
            <person name="Hosaka K."/>
        </authorList>
    </citation>
    <scope>NUCLEOTIDE SEQUENCE</scope>
    <source>
        <tissue evidence="4">Young leaves</tissue>
    </source>
</reference>
<gene>
    <name evidence="4" type="ORF">MTR67_018877</name>
</gene>
<dbReference type="Proteomes" id="UP001234989">
    <property type="component" value="Chromosome 4"/>
</dbReference>